<dbReference type="InterPro" id="IPR002645">
    <property type="entry name" value="STAS_dom"/>
</dbReference>
<gene>
    <name evidence="7" type="ORF">g.21158</name>
</gene>
<feature type="transmembrane region" description="Helical" evidence="5">
    <location>
        <begin position="190"/>
        <end position="208"/>
    </location>
</feature>
<evidence type="ECO:0000256" key="1">
    <source>
        <dbReference type="ARBA" id="ARBA00004141"/>
    </source>
</evidence>
<dbReference type="PROSITE" id="PS50801">
    <property type="entry name" value="STAS"/>
    <property type="match status" value="1"/>
</dbReference>
<accession>A0A1B6D6T1</accession>
<dbReference type="Pfam" id="PF01740">
    <property type="entry name" value="STAS"/>
    <property type="match status" value="1"/>
</dbReference>
<dbReference type="PANTHER" id="PTHR11814">
    <property type="entry name" value="SULFATE TRANSPORTER"/>
    <property type="match status" value="1"/>
</dbReference>
<dbReference type="Gene3D" id="3.30.750.24">
    <property type="entry name" value="STAS domain"/>
    <property type="match status" value="1"/>
</dbReference>
<protein>
    <recommendedName>
        <fullName evidence="6">STAS domain-containing protein</fullName>
    </recommendedName>
</protein>
<feature type="transmembrane region" description="Helical" evidence="5">
    <location>
        <begin position="348"/>
        <end position="376"/>
    </location>
</feature>
<dbReference type="EMBL" id="GEDC01015942">
    <property type="protein sequence ID" value="JAS21356.1"/>
    <property type="molecule type" value="Transcribed_RNA"/>
</dbReference>
<dbReference type="NCBIfam" id="TIGR00815">
    <property type="entry name" value="sulP"/>
    <property type="match status" value="1"/>
</dbReference>
<dbReference type="InterPro" id="IPR011547">
    <property type="entry name" value="SLC26A/SulP_dom"/>
</dbReference>
<dbReference type="InterPro" id="IPR036513">
    <property type="entry name" value="STAS_dom_sf"/>
</dbReference>
<proteinExistence type="predicted"/>
<feature type="transmembrane region" description="Helical" evidence="5">
    <location>
        <begin position="120"/>
        <end position="136"/>
    </location>
</feature>
<dbReference type="Pfam" id="PF00916">
    <property type="entry name" value="Sulfate_transp"/>
    <property type="match status" value="1"/>
</dbReference>
<dbReference type="CDD" id="cd07042">
    <property type="entry name" value="STAS_SulP_like_sulfate_transporter"/>
    <property type="match status" value="1"/>
</dbReference>
<dbReference type="GO" id="GO:0016020">
    <property type="term" value="C:membrane"/>
    <property type="evidence" value="ECO:0007669"/>
    <property type="project" value="UniProtKB-SubCell"/>
</dbReference>
<feature type="domain" description="STAS" evidence="6">
    <location>
        <begin position="538"/>
        <end position="672"/>
    </location>
</feature>
<keyword evidence="2 5" id="KW-0812">Transmembrane</keyword>
<name>A0A1B6D6T1_9HEMI</name>
<evidence type="ECO:0000256" key="5">
    <source>
        <dbReference type="SAM" id="Phobius"/>
    </source>
</evidence>
<feature type="transmembrane region" description="Helical" evidence="5">
    <location>
        <begin position="269"/>
        <end position="287"/>
    </location>
</feature>
<organism evidence="7">
    <name type="scientific">Clastoptera arizonana</name>
    <name type="common">Arizona spittle bug</name>
    <dbReference type="NCBI Taxonomy" id="38151"/>
    <lineage>
        <taxon>Eukaryota</taxon>
        <taxon>Metazoa</taxon>
        <taxon>Ecdysozoa</taxon>
        <taxon>Arthropoda</taxon>
        <taxon>Hexapoda</taxon>
        <taxon>Insecta</taxon>
        <taxon>Pterygota</taxon>
        <taxon>Neoptera</taxon>
        <taxon>Paraneoptera</taxon>
        <taxon>Hemiptera</taxon>
        <taxon>Auchenorrhyncha</taxon>
        <taxon>Cercopoidea</taxon>
        <taxon>Clastopteridae</taxon>
        <taxon>Clastoptera</taxon>
    </lineage>
</organism>
<feature type="transmembrane region" description="Helical" evidence="5">
    <location>
        <begin position="299"/>
        <end position="320"/>
    </location>
</feature>
<evidence type="ECO:0000256" key="3">
    <source>
        <dbReference type="ARBA" id="ARBA00022989"/>
    </source>
</evidence>
<feature type="transmembrane region" description="Helical" evidence="5">
    <location>
        <begin position="423"/>
        <end position="442"/>
    </location>
</feature>
<evidence type="ECO:0000256" key="2">
    <source>
        <dbReference type="ARBA" id="ARBA00022692"/>
    </source>
</evidence>
<evidence type="ECO:0000256" key="4">
    <source>
        <dbReference type="ARBA" id="ARBA00023136"/>
    </source>
</evidence>
<reference evidence="7" key="1">
    <citation type="submission" date="2015-12" db="EMBL/GenBank/DDBJ databases">
        <title>De novo transcriptome assembly of four potential Pierce s Disease insect vectors from Arizona vineyards.</title>
        <authorList>
            <person name="Tassone E.E."/>
        </authorList>
    </citation>
    <scope>NUCLEOTIDE SEQUENCE</scope>
</reference>
<sequence length="685" mass="75744">MSNCDSGHSVRFQIDRPIYQLNSINEVFNEKRQSLQNGVAKIEQNNFSKYKKKAEAITVHSCTTCNPKKFILKTFPILVWLRTYSLKEDLIRDLLAGFTVAVMNIPQGMAYALLGNVPPVVGLYMAIFPAFFYTILGTSKHCAMGSFAVITLLSGKIVNKYATAEQPLSLNDTLQAATSLGTPTYTAVEVASAVCFLVGIYQLILYLLRLGSFASFLSDTIVNSLTAGAAVHVFTSQVRDLLGLKFKACAGNFQNVCIYIKVYQNFETINIATCVVSLISILLLVFNNEYLKPWVAKKTIIPVPIELFLLVIGTIAAQVFKVSEIFNMNIVGDIAIGLPPFQAPPAPLLPYILVDSFVVAIVTYVITISIAFMYAQKDNYEIDPNQELLAQGAGNLFGSFFSCLPFCASLSRSVIQYSVGGRTQITSIVSATILIGVLTSFADIFEPLPRAILASIIVVALRRLLYQVTDVVKVWKLSKLDGLVYIATYLTVVFIEVDKGLLVGIVLSNLVLCFKGVRPKVYKLARLPNTEMYVDALRYAKVERIDKVCIVRFGGSLNFTNQDYIKNELYKLVGINPKEETLLNTLTAKVAPVESQTDKLEFIVIDLSGVLFVDSPGAQGLQSFAREFSEISVQVLLAETPESVYDMFIKCKILNDNLFTLFPTLHDAVLYAEDRLSKSSQITKF</sequence>
<dbReference type="AlphaFoldDB" id="A0A1B6D6T1"/>
<evidence type="ECO:0000313" key="7">
    <source>
        <dbReference type="EMBL" id="JAS21356.1"/>
    </source>
</evidence>
<keyword evidence="4 5" id="KW-0472">Membrane</keyword>
<dbReference type="SUPFAM" id="SSF52091">
    <property type="entry name" value="SpoIIaa-like"/>
    <property type="match status" value="1"/>
</dbReference>
<dbReference type="InterPro" id="IPR001902">
    <property type="entry name" value="SLC26A/SulP_fam"/>
</dbReference>
<feature type="transmembrane region" description="Helical" evidence="5">
    <location>
        <begin position="388"/>
        <end position="411"/>
    </location>
</feature>
<evidence type="ECO:0000259" key="6">
    <source>
        <dbReference type="PROSITE" id="PS50801"/>
    </source>
</evidence>
<dbReference type="GO" id="GO:0055085">
    <property type="term" value="P:transmembrane transport"/>
    <property type="evidence" value="ECO:0007669"/>
    <property type="project" value="InterPro"/>
</dbReference>
<keyword evidence="3 5" id="KW-1133">Transmembrane helix</keyword>
<comment type="subcellular location">
    <subcellularLocation>
        <location evidence="1">Membrane</location>
        <topology evidence="1">Multi-pass membrane protein</topology>
    </subcellularLocation>
</comment>